<proteinExistence type="predicted"/>
<reference evidence="3" key="1">
    <citation type="submission" date="2021-10" db="EMBL/GenBank/DDBJ databases">
        <title>Anaerobic single-cell dispensing facilitates the cultivation of human gut bacteria.</title>
        <authorList>
            <person name="Afrizal A."/>
        </authorList>
    </citation>
    <scope>NUCLEOTIDE SEQUENCE</scope>
    <source>
        <strain evidence="3">CLA-AA-H204</strain>
    </source>
</reference>
<sequence>MEGRRPATGEIYRHFKGKLYQIVAIATHSETREELVIYQALYGAYKVYARPLAMFVSEVDHEKYPAAEQKYRFEKVKLQEEATPQEAVKVSQETTQPQETSESEEQANPFLLRFLDADTYEEKYKILNEMENDITDRLINDFSVVLDVVIPEGDLTGRYIQLKQCVATMCRYETTRLR</sequence>
<gene>
    <name evidence="3" type="ORF">LKD47_11510</name>
</gene>
<feature type="region of interest" description="Disordered" evidence="1">
    <location>
        <begin position="81"/>
        <end position="106"/>
    </location>
</feature>
<dbReference type="EMBL" id="JAJEQW010000013">
    <property type="protein sequence ID" value="MCC2242923.1"/>
    <property type="molecule type" value="Genomic_DNA"/>
</dbReference>
<name>A0AAW4WG30_9FIRM</name>
<comment type="caution">
    <text evidence="3">The sequence shown here is derived from an EMBL/GenBank/DDBJ whole genome shotgun (WGS) entry which is preliminary data.</text>
</comment>
<feature type="domain" description="DUF1653" evidence="2">
    <location>
        <begin position="11"/>
        <end position="75"/>
    </location>
</feature>
<dbReference type="RefSeq" id="WP_227710538.1">
    <property type="nucleotide sequence ID" value="NZ_JAJEQW010000013.1"/>
</dbReference>
<evidence type="ECO:0000313" key="3">
    <source>
        <dbReference type="EMBL" id="MCC2242923.1"/>
    </source>
</evidence>
<protein>
    <submittedName>
        <fullName evidence="3">DUF1653 domain-containing protein</fullName>
    </submittedName>
</protein>
<evidence type="ECO:0000259" key="2">
    <source>
        <dbReference type="Pfam" id="PF07866"/>
    </source>
</evidence>
<evidence type="ECO:0000256" key="1">
    <source>
        <dbReference type="SAM" id="MobiDB-lite"/>
    </source>
</evidence>
<dbReference type="InterPro" id="IPR037135">
    <property type="entry name" value="DUF1653-like_dom_sf"/>
</dbReference>
<feature type="compositionally biased region" description="Low complexity" evidence="1">
    <location>
        <begin position="91"/>
        <end position="100"/>
    </location>
</feature>
<dbReference type="AlphaFoldDB" id="A0AAW4WG30"/>
<dbReference type="Gene3D" id="2.30.30.320">
    <property type="entry name" value="DUF1653-like domain"/>
    <property type="match status" value="1"/>
</dbReference>
<dbReference type="Proteomes" id="UP001198893">
    <property type="component" value="Unassembled WGS sequence"/>
</dbReference>
<dbReference type="InterPro" id="IPR023387">
    <property type="entry name" value="DUF1653-like_dom"/>
</dbReference>
<dbReference type="Pfam" id="PF07866">
    <property type="entry name" value="DUF1653"/>
    <property type="match status" value="1"/>
</dbReference>
<evidence type="ECO:0000313" key="4">
    <source>
        <dbReference type="Proteomes" id="UP001198893"/>
    </source>
</evidence>
<organism evidence="3 4">
    <name type="scientific">Roseburia amylophila</name>
    <dbReference type="NCBI Taxonomy" id="2981794"/>
    <lineage>
        <taxon>Bacteria</taxon>
        <taxon>Bacillati</taxon>
        <taxon>Bacillota</taxon>
        <taxon>Clostridia</taxon>
        <taxon>Lachnospirales</taxon>
        <taxon>Lachnospiraceae</taxon>
        <taxon>Roseburia</taxon>
    </lineage>
</organism>
<accession>A0AAW4WG30</accession>